<comment type="similarity">
    <text evidence="2">Belongs to the SYG1 (TC 2.A.94) family.</text>
</comment>
<sequence>MKFSNELEARLIPEWKAAFVDYGRLKKHVEEIKLLRKPKRPQQADRNSGWSIFDHIHSMAKKVASKFPKSTNTTVIIQGERKMFFNCCLLRKKLQFPWFSSDGRDQDLIFFRSPGPFFSPIFSQHGALTISFCFFFLLLTAKSLSLSLLSLSPPPPSPSLFKLFMISLSMIDRCEHILGRVNEELSKVNQFHQSRENDFLERGDTLREQLQILLDLKRIPGKDRGRRRDHPGFNAASAAASPRSPGPSSEGTSNFPEAPTELLETPAESPETTTEDVTTVIERNGVCFVGPTKLTWMIMAVASMLSECLVNPIRKEGLSGFINRKKIRDAEEMIRGAYKELYRGLGFLRTYSSLNAMAFTKILNKFDKVTERRASTGYLEKVRESHFMSSDKVVRLMDEVESIFTKHFANNDRKMAMKFLEPQHDRDSHVITFFVGLLTTSFLTLFIIYVILIHVTGIFNPTLIMGYVETVYPIFSIFTLWSLHLFMYGCNLFLWKSMRISHNFIFEFSYSTALKYRDAFLICTTFMTATVGAMIIHLLLRANNFSPSLVDTIPGALLLIFFAVLVCPIDIFYHSTRLCFIRVMRNIIFSPIYKAPMVDVFMADQLTSQIPLLRHMESAACYFLAGIFKTHQYETCRSGRHFRELAYVISFLPYYWRAMQCARRWIEERDANHLANMGKYMTAMVVAWARIMYERHPDHLWFGMVLTTSVLATVYQLYWDFVKDWGFLNPKSKNPWLRDELVLKRKTIYYISIALNVVLRVAWVETVMRFHVGAVESRLLEILLASLEVVRRGYWNFYRLEKEHANNVSKFKAVKTVPLPFCKMDPLGAKRRGGTTP</sequence>
<evidence type="ECO:0000256" key="7">
    <source>
        <dbReference type="SAM" id="Phobius"/>
    </source>
</evidence>
<evidence type="ECO:0000256" key="4">
    <source>
        <dbReference type="ARBA" id="ARBA00022989"/>
    </source>
</evidence>
<feature type="transmembrane region" description="Helical" evidence="7">
    <location>
        <begin position="121"/>
        <end position="141"/>
    </location>
</feature>
<feature type="transmembrane region" description="Helical" evidence="7">
    <location>
        <begin position="552"/>
        <end position="573"/>
    </location>
</feature>
<evidence type="ECO:0000256" key="5">
    <source>
        <dbReference type="ARBA" id="ARBA00023136"/>
    </source>
</evidence>
<gene>
    <name evidence="10" type="ORF">BT93_L2076</name>
</gene>
<feature type="transmembrane region" description="Helical" evidence="7">
    <location>
        <begin position="700"/>
        <end position="719"/>
    </location>
</feature>
<feature type="transmembrane region" description="Helical" evidence="7">
    <location>
        <begin position="747"/>
        <end position="763"/>
    </location>
</feature>
<dbReference type="InterPro" id="IPR052486">
    <property type="entry name" value="PHO1"/>
</dbReference>
<evidence type="ECO:0000313" key="10">
    <source>
        <dbReference type="EMBL" id="KAF7848348.1"/>
    </source>
</evidence>
<keyword evidence="3 7" id="KW-0812">Transmembrane</keyword>
<feature type="compositionally biased region" description="Low complexity" evidence="6">
    <location>
        <begin position="259"/>
        <end position="277"/>
    </location>
</feature>
<comment type="caution">
    <text evidence="10">The sequence shown here is derived from an EMBL/GenBank/DDBJ whole genome shotgun (WGS) entry which is preliminary data.</text>
</comment>
<dbReference type="GO" id="GO:0016036">
    <property type="term" value="P:cellular response to phosphate starvation"/>
    <property type="evidence" value="ECO:0007669"/>
    <property type="project" value="InterPro"/>
</dbReference>
<dbReference type="Pfam" id="PF03105">
    <property type="entry name" value="SPX"/>
    <property type="match status" value="2"/>
</dbReference>
<dbReference type="Proteomes" id="UP000806378">
    <property type="component" value="Unassembled WGS sequence"/>
</dbReference>
<feature type="transmembrane region" description="Helical" evidence="7">
    <location>
        <begin position="472"/>
        <end position="495"/>
    </location>
</feature>
<dbReference type="InterPro" id="IPR004342">
    <property type="entry name" value="EXS_C"/>
</dbReference>
<feature type="transmembrane region" description="Helical" evidence="7">
    <location>
        <begin position="430"/>
        <end position="452"/>
    </location>
</feature>
<dbReference type="PROSITE" id="PS51382">
    <property type="entry name" value="SPX"/>
    <property type="match status" value="1"/>
</dbReference>
<evidence type="ECO:0000256" key="3">
    <source>
        <dbReference type="ARBA" id="ARBA00022692"/>
    </source>
</evidence>
<evidence type="ECO:0008006" key="12">
    <source>
        <dbReference type="Google" id="ProtNLM"/>
    </source>
</evidence>
<dbReference type="EMBL" id="MU090167">
    <property type="protein sequence ID" value="KAF7848348.1"/>
    <property type="molecule type" value="Genomic_DNA"/>
</dbReference>
<comment type="subcellular location">
    <subcellularLocation>
        <location evidence="1">Membrane</location>
        <topology evidence="1">Multi-pass membrane protein</topology>
    </subcellularLocation>
</comment>
<dbReference type="AlphaFoldDB" id="A0A8T0CL18"/>
<evidence type="ECO:0000259" key="9">
    <source>
        <dbReference type="PROSITE" id="PS51382"/>
    </source>
</evidence>
<keyword evidence="11" id="KW-1185">Reference proteome</keyword>
<dbReference type="GO" id="GO:0016020">
    <property type="term" value="C:membrane"/>
    <property type="evidence" value="ECO:0007669"/>
    <property type="project" value="UniProtKB-SubCell"/>
</dbReference>
<proteinExistence type="inferred from homology"/>
<feature type="domain" description="SPX" evidence="9">
    <location>
        <begin position="1"/>
        <end position="380"/>
    </location>
</feature>
<reference evidence="10" key="1">
    <citation type="submission" date="2020-05" db="EMBL/GenBank/DDBJ databases">
        <title>WGS assembly of Corymbia citriodora subspecies variegata.</title>
        <authorList>
            <person name="Barry K."/>
            <person name="Hundley H."/>
            <person name="Shu S."/>
            <person name="Jenkins J."/>
            <person name="Grimwood J."/>
            <person name="Baten A."/>
        </authorList>
    </citation>
    <scope>NUCLEOTIDE SEQUENCE</scope>
    <source>
        <strain evidence="10">CV2-018</strain>
    </source>
</reference>
<evidence type="ECO:0000256" key="6">
    <source>
        <dbReference type="SAM" id="MobiDB-lite"/>
    </source>
</evidence>
<dbReference type="PROSITE" id="PS51380">
    <property type="entry name" value="EXS"/>
    <property type="match status" value="1"/>
</dbReference>
<organism evidence="10 11">
    <name type="scientific">Corymbia citriodora subsp. variegata</name>
    <dbReference type="NCBI Taxonomy" id="360336"/>
    <lineage>
        <taxon>Eukaryota</taxon>
        <taxon>Viridiplantae</taxon>
        <taxon>Streptophyta</taxon>
        <taxon>Embryophyta</taxon>
        <taxon>Tracheophyta</taxon>
        <taxon>Spermatophyta</taxon>
        <taxon>Magnoliopsida</taxon>
        <taxon>eudicotyledons</taxon>
        <taxon>Gunneridae</taxon>
        <taxon>Pentapetalae</taxon>
        <taxon>rosids</taxon>
        <taxon>malvids</taxon>
        <taxon>Myrtales</taxon>
        <taxon>Myrtaceae</taxon>
        <taxon>Myrtoideae</taxon>
        <taxon>Eucalypteae</taxon>
        <taxon>Corymbia</taxon>
    </lineage>
</organism>
<accession>A0A8T0CL18</accession>
<feature type="domain" description="EXS" evidence="8">
    <location>
        <begin position="637"/>
        <end position="831"/>
    </location>
</feature>
<keyword evidence="4 7" id="KW-1133">Transmembrane helix</keyword>
<dbReference type="PANTHER" id="PTHR48477:SF1">
    <property type="entry name" value="PHOSPHATE TRANSPORTER PHO1"/>
    <property type="match status" value="1"/>
</dbReference>
<feature type="region of interest" description="Disordered" evidence="6">
    <location>
        <begin position="221"/>
        <end position="277"/>
    </location>
</feature>
<evidence type="ECO:0000313" key="11">
    <source>
        <dbReference type="Proteomes" id="UP000806378"/>
    </source>
</evidence>
<name>A0A8T0CL18_CORYI</name>
<dbReference type="OrthoDB" id="9970435at2759"/>
<evidence type="ECO:0000256" key="2">
    <source>
        <dbReference type="ARBA" id="ARBA00009665"/>
    </source>
</evidence>
<dbReference type="InterPro" id="IPR004331">
    <property type="entry name" value="SPX_dom"/>
</dbReference>
<feature type="compositionally biased region" description="Low complexity" evidence="6">
    <location>
        <begin position="235"/>
        <end position="249"/>
    </location>
</feature>
<evidence type="ECO:0000259" key="8">
    <source>
        <dbReference type="PROSITE" id="PS51380"/>
    </source>
</evidence>
<dbReference type="PANTHER" id="PTHR48477">
    <property type="entry name" value="PHOSPHATE TRANSPORTER PHO1"/>
    <property type="match status" value="1"/>
</dbReference>
<keyword evidence="5 7" id="KW-0472">Membrane</keyword>
<evidence type="ECO:0000256" key="1">
    <source>
        <dbReference type="ARBA" id="ARBA00004141"/>
    </source>
</evidence>
<protein>
    <recommendedName>
        <fullName evidence="12">Phosphate transporter PHO1</fullName>
    </recommendedName>
</protein>
<dbReference type="Pfam" id="PF03124">
    <property type="entry name" value="EXS"/>
    <property type="match status" value="1"/>
</dbReference>
<dbReference type="Gramene" id="rna-gnl|WGS:JABURB|Cocit.L2076.1">
    <property type="protein sequence ID" value="cds-KAF7848348.1"/>
    <property type="gene ID" value="gene-BT93_L2076"/>
</dbReference>
<feature type="transmembrane region" description="Helical" evidence="7">
    <location>
        <begin position="516"/>
        <end position="540"/>
    </location>
</feature>